<proteinExistence type="predicted"/>
<sequence length="74" mass="8420">MESNDEDLGFSCQITKNGRVFFVHLNRPAGVLSGKEASRFMAKFSQSNFQQQQLLMAKATGHYKHGNEKQSKKR</sequence>
<evidence type="ECO:0000313" key="1">
    <source>
        <dbReference type="EMBL" id="MFC3700636.1"/>
    </source>
</evidence>
<comment type="caution">
    <text evidence="1">The sequence shown here is derived from an EMBL/GenBank/DDBJ whole genome shotgun (WGS) entry which is preliminary data.</text>
</comment>
<organism evidence="1 2">
    <name type="scientific">Reinekea marina</name>
    <dbReference type="NCBI Taxonomy" id="1310421"/>
    <lineage>
        <taxon>Bacteria</taxon>
        <taxon>Pseudomonadati</taxon>
        <taxon>Pseudomonadota</taxon>
        <taxon>Gammaproteobacteria</taxon>
        <taxon>Oceanospirillales</taxon>
        <taxon>Saccharospirillaceae</taxon>
        <taxon>Reinekea</taxon>
    </lineage>
</organism>
<protein>
    <submittedName>
        <fullName evidence="1">Uncharacterized protein</fullName>
    </submittedName>
</protein>
<reference evidence="2" key="1">
    <citation type="journal article" date="2019" name="Int. J. Syst. Evol. Microbiol.">
        <title>The Global Catalogue of Microorganisms (GCM) 10K type strain sequencing project: providing services to taxonomists for standard genome sequencing and annotation.</title>
        <authorList>
            <consortium name="The Broad Institute Genomics Platform"/>
            <consortium name="The Broad Institute Genome Sequencing Center for Infectious Disease"/>
            <person name="Wu L."/>
            <person name="Ma J."/>
        </authorList>
    </citation>
    <scope>NUCLEOTIDE SEQUENCE [LARGE SCALE GENOMIC DNA]</scope>
    <source>
        <strain evidence="2">CECT 8288</strain>
    </source>
</reference>
<name>A0ABV7WPC7_9GAMM</name>
<dbReference type="EMBL" id="JBHRYN010000006">
    <property type="protein sequence ID" value="MFC3700636.1"/>
    <property type="molecule type" value="Genomic_DNA"/>
</dbReference>
<accession>A0ABV7WPC7</accession>
<dbReference type="RefSeq" id="WP_377362186.1">
    <property type="nucleotide sequence ID" value="NZ_JBHRYN010000006.1"/>
</dbReference>
<gene>
    <name evidence="1" type="ORF">ACFOND_03210</name>
</gene>
<dbReference type="Proteomes" id="UP001595710">
    <property type="component" value="Unassembled WGS sequence"/>
</dbReference>
<keyword evidence="2" id="KW-1185">Reference proteome</keyword>
<evidence type="ECO:0000313" key="2">
    <source>
        <dbReference type="Proteomes" id="UP001595710"/>
    </source>
</evidence>